<dbReference type="GO" id="GO:0016491">
    <property type="term" value="F:oxidoreductase activity"/>
    <property type="evidence" value="ECO:0007669"/>
    <property type="project" value="UniProtKB-ARBA"/>
</dbReference>
<organism evidence="2 3">
    <name type="scientific">Acidiplasma cupricumulans</name>
    <dbReference type="NCBI Taxonomy" id="312540"/>
    <lineage>
        <taxon>Archaea</taxon>
        <taxon>Methanobacteriati</taxon>
        <taxon>Thermoplasmatota</taxon>
        <taxon>Thermoplasmata</taxon>
        <taxon>Thermoplasmatales</taxon>
        <taxon>Ferroplasmaceae</taxon>
        <taxon>Acidiplasma</taxon>
    </lineage>
</organism>
<dbReference type="InterPro" id="IPR051460">
    <property type="entry name" value="HdrC_iron-sulfur_subunit"/>
</dbReference>
<accession>A0A0Q0VRQ3</accession>
<evidence type="ECO:0000313" key="3">
    <source>
        <dbReference type="Proteomes" id="UP000050301"/>
    </source>
</evidence>
<protein>
    <submittedName>
        <fullName evidence="2">Fe-S oxidoreductase</fullName>
    </submittedName>
</protein>
<dbReference type="EMBL" id="LKBH01000023">
    <property type="protein sequence ID" value="KQB36549.1"/>
    <property type="molecule type" value="Genomic_DNA"/>
</dbReference>
<dbReference type="AlphaFoldDB" id="A0A0Q0VRQ3"/>
<evidence type="ECO:0000259" key="1">
    <source>
        <dbReference type="Pfam" id="PF02754"/>
    </source>
</evidence>
<dbReference type="PANTHER" id="PTHR43255">
    <property type="entry name" value="IRON-SULFUR-BINDING OXIDOREDUCTASE FADF-RELATED-RELATED"/>
    <property type="match status" value="1"/>
</dbReference>
<keyword evidence="3" id="KW-1185">Reference proteome</keyword>
<dbReference type="RefSeq" id="WP_052656743.1">
    <property type="nucleotide sequence ID" value="NZ_LKBH01000023.1"/>
</dbReference>
<dbReference type="InterPro" id="IPR004017">
    <property type="entry name" value="Cys_rich_dom"/>
</dbReference>
<comment type="caution">
    <text evidence="2">The sequence shown here is derived from an EMBL/GenBank/DDBJ whole genome shotgun (WGS) entry which is preliminary data.</text>
</comment>
<sequence>MDANVRERIIKMKSMVFENLMESYIPFPMDKKLYSSWTESLERNKKTVLYTSYMYQISGILKRYEKLFPKIYRVNMPKKLISLSKFIIRPSDSELQRSFSILNNISSMLKKNGIDFGYLYEDEPYSGAILLESGFLYEFQKYGEKLRDFFHDRGIEKLITVDPHTTNALNRLKEIINFDIDVVNYLEIINFKGSGDYVIHDSCLYSRALNMYDPIRAKIKNAGINIHEDYLVTSREMGFCCGGPLSLISESDSEEISKMRSESLLKVNNNVMVMCPLCFENLSPYIDNIKDLAEVVS</sequence>
<name>A0A0Q0VRQ3_9ARCH</name>
<dbReference type="Proteomes" id="UP000050301">
    <property type="component" value="Unassembled WGS sequence"/>
</dbReference>
<dbReference type="PANTHER" id="PTHR43255:SF2">
    <property type="entry name" value="HETERODISULFIDE REDUCTASE RELATED PROTEIN"/>
    <property type="match status" value="1"/>
</dbReference>
<dbReference type="InParanoid" id="A0A0Q0VRQ3"/>
<reference evidence="2 3" key="1">
    <citation type="submission" date="2015-09" db="EMBL/GenBank/DDBJ databases">
        <title>Heavy metals and arsenic resistance mechanisms in polyextremophilic archaea of the family Ferroplasmaceae.</title>
        <authorList>
            <person name="Bulaev A.G."/>
            <person name="Kanygina A.V."/>
        </authorList>
    </citation>
    <scope>NUCLEOTIDE SEQUENCE [LARGE SCALE GENOMIC DNA]</scope>
    <source>
        <strain evidence="2 3">BH2</strain>
    </source>
</reference>
<dbReference type="GeneID" id="84222509"/>
<dbReference type="Pfam" id="PF02754">
    <property type="entry name" value="CCG"/>
    <property type="match status" value="1"/>
</dbReference>
<dbReference type="GO" id="GO:0005886">
    <property type="term" value="C:plasma membrane"/>
    <property type="evidence" value="ECO:0007669"/>
    <property type="project" value="TreeGrafter"/>
</dbReference>
<gene>
    <name evidence="2" type="ORF">AOG55_03800</name>
</gene>
<feature type="domain" description="Cysteine-rich" evidence="1">
    <location>
        <begin position="198"/>
        <end position="282"/>
    </location>
</feature>
<evidence type="ECO:0000313" key="2">
    <source>
        <dbReference type="EMBL" id="KQB36549.1"/>
    </source>
</evidence>
<proteinExistence type="predicted"/>